<evidence type="ECO:0000313" key="2">
    <source>
        <dbReference type="Proteomes" id="UP001341840"/>
    </source>
</evidence>
<keyword evidence="2" id="KW-1185">Reference proteome</keyword>
<dbReference type="EMBL" id="JASCZI010181644">
    <property type="protein sequence ID" value="MED6185095.1"/>
    <property type="molecule type" value="Genomic_DNA"/>
</dbReference>
<proteinExistence type="predicted"/>
<comment type="caution">
    <text evidence="1">The sequence shown here is derived from an EMBL/GenBank/DDBJ whole genome shotgun (WGS) entry which is preliminary data.</text>
</comment>
<reference evidence="1 2" key="1">
    <citation type="journal article" date="2023" name="Plants (Basel)">
        <title>Bridging the Gap: Combining Genomics and Transcriptomics Approaches to Understand Stylosanthes scabra, an Orphan Legume from the Brazilian Caatinga.</title>
        <authorList>
            <person name="Ferreira-Neto J.R.C."/>
            <person name="da Silva M.D."/>
            <person name="Binneck E."/>
            <person name="de Melo N.F."/>
            <person name="da Silva R.H."/>
            <person name="de Melo A.L.T.M."/>
            <person name="Pandolfi V."/>
            <person name="Bustamante F.O."/>
            <person name="Brasileiro-Vidal A.C."/>
            <person name="Benko-Iseppon A.M."/>
        </authorList>
    </citation>
    <scope>NUCLEOTIDE SEQUENCE [LARGE SCALE GENOMIC DNA]</scope>
    <source>
        <tissue evidence="1">Leaves</tissue>
    </source>
</reference>
<name>A0ABU6WJ21_9FABA</name>
<sequence>MRDSELEGDYVLEAARPSDRVYQELFMRLGVTFPLTDFQRSMLSRCKVAVSQLHLNGWGFLRAFERVFLHFGFRPTARLFLYIYDAFWLDDEGSPFPWVYWNPNMKDFTVFNLDLLETAACKFLLSLPADSLLEVKMKQNRLDKLRAQMADISKMGPRSILPTTNPANIPVAVSSAVAGTSSSIGVAASPIDIVLQPSPSITTRFQKKVPPGTICLETEVALRGLGEDSTWEHDVHPVDLAFPDTFDYRKAIDGEVASSSVCRALVKMAPE</sequence>
<accession>A0ABU6WJ21</accession>
<evidence type="ECO:0000313" key="1">
    <source>
        <dbReference type="EMBL" id="MED6185095.1"/>
    </source>
</evidence>
<protein>
    <submittedName>
        <fullName evidence="1">Uncharacterized protein</fullName>
    </submittedName>
</protein>
<gene>
    <name evidence="1" type="ORF">PIB30_053687</name>
</gene>
<dbReference type="Proteomes" id="UP001341840">
    <property type="component" value="Unassembled WGS sequence"/>
</dbReference>
<organism evidence="1 2">
    <name type="scientific">Stylosanthes scabra</name>
    <dbReference type="NCBI Taxonomy" id="79078"/>
    <lineage>
        <taxon>Eukaryota</taxon>
        <taxon>Viridiplantae</taxon>
        <taxon>Streptophyta</taxon>
        <taxon>Embryophyta</taxon>
        <taxon>Tracheophyta</taxon>
        <taxon>Spermatophyta</taxon>
        <taxon>Magnoliopsida</taxon>
        <taxon>eudicotyledons</taxon>
        <taxon>Gunneridae</taxon>
        <taxon>Pentapetalae</taxon>
        <taxon>rosids</taxon>
        <taxon>fabids</taxon>
        <taxon>Fabales</taxon>
        <taxon>Fabaceae</taxon>
        <taxon>Papilionoideae</taxon>
        <taxon>50 kb inversion clade</taxon>
        <taxon>dalbergioids sensu lato</taxon>
        <taxon>Dalbergieae</taxon>
        <taxon>Pterocarpus clade</taxon>
        <taxon>Stylosanthes</taxon>
    </lineage>
</organism>